<dbReference type="EMBL" id="BMJC01000007">
    <property type="protein sequence ID" value="GGB24044.1"/>
    <property type="molecule type" value="Genomic_DNA"/>
</dbReference>
<dbReference type="RefSeq" id="WP_188937856.1">
    <property type="nucleotide sequence ID" value="NZ_BMJC01000007.1"/>
</dbReference>
<evidence type="ECO:0000313" key="1">
    <source>
        <dbReference type="EMBL" id="GGB24044.1"/>
    </source>
</evidence>
<name>A0A8J2UIR2_9BACT</name>
<reference evidence="1" key="1">
    <citation type="journal article" date="2014" name="Int. J. Syst. Evol. Microbiol.">
        <title>Complete genome sequence of Corynebacterium casei LMG S-19264T (=DSM 44701T), isolated from a smear-ripened cheese.</title>
        <authorList>
            <consortium name="US DOE Joint Genome Institute (JGI-PGF)"/>
            <person name="Walter F."/>
            <person name="Albersmeier A."/>
            <person name="Kalinowski J."/>
            <person name="Ruckert C."/>
        </authorList>
    </citation>
    <scope>NUCLEOTIDE SEQUENCE</scope>
    <source>
        <strain evidence="1">CGMCC 1.15448</strain>
    </source>
</reference>
<protein>
    <submittedName>
        <fullName evidence="1">Uncharacterized protein</fullName>
    </submittedName>
</protein>
<reference evidence="1" key="2">
    <citation type="submission" date="2020-09" db="EMBL/GenBank/DDBJ databases">
        <authorList>
            <person name="Sun Q."/>
            <person name="Zhou Y."/>
        </authorList>
    </citation>
    <scope>NUCLEOTIDE SEQUENCE</scope>
    <source>
        <strain evidence="1">CGMCC 1.15448</strain>
    </source>
</reference>
<organism evidence="1 2">
    <name type="scientific">Puia dinghuensis</name>
    <dbReference type="NCBI Taxonomy" id="1792502"/>
    <lineage>
        <taxon>Bacteria</taxon>
        <taxon>Pseudomonadati</taxon>
        <taxon>Bacteroidota</taxon>
        <taxon>Chitinophagia</taxon>
        <taxon>Chitinophagales</taxon>
        <taxon>Chitinophagaceae</taxon>
        <taxon>Puia</taxon>
    </lineage>
</organism>
<keyword evidence="2" id="KW-1185">Reference proteome</keyword>
<sequence length="95" mass="10459">MKAKIALEVMTRKLSCLDAANRVPMQGGGTTRKGEEAFVMKVEQRGCIIQPSLADLLPLNQTVKDRFGLSVFNSFNKRVSVTMENVSVIMKGKIS</sequence>
<dbReference type="AlphaFoldDB" id="A0A8J2UIR2"/>
<comment type="caution">
    <text evidence="1">The sequence shown here is derived from an EMBL/GenBank/DDBJ whole genome shotgun (WGS) entry which is preliminary data.</text>
</comment>
<proteinExistence type="predicted"/>
<gene>
    <name evidence="1" type="ORF">GCM10011511_54940</name>
</gene>
<accession>A0A8J2UIR2</accession>
<dbReference type="Proteomes" id="UP000607559">
    <property type="component" value="Unassembled WGS sequence"/>
</dbReference>
<evidence type="ECO:0000313" key="2">
    <source>
        <dbReference type="Proteomes" id="UP000607559"/>
    </source>
</evidence>